<dbReference type="PRINTS" id="PR01437">
    <property type="entry name" value="NUOXDRDTASE4"/>
</dbReference>
<feature type="transmembrane region" description="Helical" evidence="16">
    <location>
        <begin position="311"/>
        <end position="331"/>
    </location>
</feature>
<feature type="transmembrane region" description="Helical" evidence="16">
    <location>
        <begin position="226"/>
        <end position="245"/>
    </location>
</feature>
<keyword evidence="5 16" id="KW-0813">Transport</keyword>
<evidence type="ECO:0000256" key="7">
    <source>
        <dbReference type="ARBA" id="ARBA00022692"/>
    </source>
</evidence>
<evidence type="ECO:0000256" key="3">
    <source>
        <dbReference type="ARBA" id="ARBA00012944"/>
    </source>
</evidence>
<dbReference type="InterPro" id="IPR001750">
    <property type="entry name" value="ND/Mrp_TM"/>
</dbReference>
<dbReference type="Pfam" id="PF00361">
    <property type="entry name" value="Proton_antipo_M"/>
    <property type="match status" value="1"/>
</dbReference>
<proteinExistence type="inferred from homology"/>
<feature type="transmembrane region" description="Helical" evidence="16">
    <location>
        <begin position="187"/>
        <end position="206"/>
    </location>
</feature>
<keyword evidence="7 16" id="KW-0812">Transmembrane</keyword>
<evidence type="ECO:0000256" key="5">
    <source>
        <dbReference type="ARBA" id="ARBA00022448"/>
    </source>
</evidence>
<evidence type="ECO:0000313" key="19">
    <source>
        <dbReference type="EMBL" id="AUI11293.1"/>
    </source>
</evidence>
<feature type="transmembrane region" description="Helical" evidence="16">
    <location>
        <begin position="351"/>
        <end position="370"/>
    </location>
</feature>
<feature type="domain" description="NADH:ubiquinone oxidoreductase chain 4 N-terminal" evidence="18">
    <location>
        <begin position="2"/>
        <end position="104"/>
    </location>
</feature>
<sequence length="461" mass="51040">MLGLVFLNLSLLVSGSGSLMWYYRFWGLAIGSFLSVFSLWSGMLGFGSSSMWFMGDGLSLSLMVLTWWISMLMVVASQAVKIKSDQFCAFTFYICLLNLILVLTFFCSNVVWFYVFFEASLVPTLFLILGWGYQPERLQAGMYMMLYTITASLPLLVLILLNVELSGTGDFVLKSVMSSSVGSSSVLGYYGLTGVVFFIGLAAFLVKLPMFSVHLWLPKAHVEAPVAGSMVLAGILLKLGGYGLLRMYQYLGFGSLGVVKDILFCFALWGGMITSFICFRQVDLKSLIAYSSVGHMSLMLAGVFSNSSWGWHAALGMMLAHGLCSSALFALANYNYEKTGTRSLVMNKGMLLVCPVISLWWFLFCVVNMAAPPSINLLSEILVFPSVMFYSMWLLLPVALMSFLAAVYSLFLYVSTQHGGFSKFIYPFVGMKSGAFLLLFLHYFPVNVMIMKADVICGWVM</sequence>
<keyword evidence="11 16" id="KW-0520">NAD</keyword>
<evidence type="ECO:0000256" key="11">
    <source>
        <dbReference type="ARBA" id="ARBA00023027"/>
    </source>
</evidence>
<dbReference type="PANTHER" id="PTHR43507:SF20">
    <property type="entry name" value="NADH-UBIQUINONE OXIDOREDUCTASE CHAIN 4"/>
    <property type="match status" value="1"/>
</dbReference>
<dbReference type="GO" id="GO:0008137">
    <property type="term" value="F:NADH dehydrogenase (ubiquinone) activity"/>
    <property type="evidence" value="ECO:0007669"/>
    <property type="project" value="UniProtKB-UniRule"/>
</dbReference>
<feature type="transmembrane region" description="Helical" evidence="16">
    <location>
        <begin position="112"/>
        <end position="133"/>
    </location>
</feature>
<comment type="catalytic activity">
    <reaction evidence="15 16">
        <text>a ubiquinone + NADH + 5 H(+)(in) = a ubiquinol + NAD(+) + 4 H(+)(out)</text>
        <dbReference type="Rhea" id="RHEA:29091"/>
        <dbReference type="Rhea" id="RHEA-COMP:9565"/>
        <dbReference type="Rhea" id="RHEA-COMP:9566"/>
        <dbReference type="ChEBI" id="CHEBI:15378"/>
        <dbReference type="ChEBI" id="CHEBI:16389"/>
        <dbReference type="ChEBI" id="CHEBI:17976"/>
        <dbReference type="ChEBI" id="CHEBI:57540"/>
        <dbReference type="ChEBI" id="CHEBI:57945"/>
        <dbReference type="EC" id="7.1.1.2"/>
    </reaction>
</comment>
<keyword evidence="9 16" id="KW-0249">Electron transport</keyword>
<evidence type="ECO:0000256" key="13">
    <source>
        <dbReference type="ARBA" id="ARBA00023128"/>
    </source>
</evidence>
<comment type="function">
    <text evidence="16">Core subunit of the mitochondrial membrane respiratory chain NADH dehydrogenase (Complex I) which catalyzes electron transfer from NADH through the respiratory chain, using ubiquinone as an electron acceptor. Essential for the catalytic activity and assembly of complex I.</text>
</comment>
<evidence type="ECO:0000256" key="4">
    <source>
        <dbReference type="ARBA" id="ARBA00021006"/>
    </source>
</evidence>
<feature type="domain" description="NADH:quinone oxidoreductase/Mrp antiporter transmembrane" evidence="17">
    <location>
        <begin position="108"/>
        <end position="398"/>
    </location>
</feature>
<evidence type="ECO:0000259" key="17">
    <source>
        <dbReference type="Pfam" id="PF00361"/>
    </source>
</evidence>
<feature type="transmembrane region" description="Helical" evidence="16">
    <location>
        <begin position="257"/>
        <end position="279"/>
    </location>
</feature>
<evidence type="ECO:0000256" key="9">
    <source>
        <dbReference type="ARBA" id="ARBA00022982"/>
    </source>
</evidence>
<feature type="transmembrane region" description="Helical" evidence="16">
    <location>
        <begin position="21"/>
        <end position="40"/>
    </location>
</feature>
<reference evidence="19" key="1">
    <citation type="submission" date="2016-11" db="EMBL/GenBank/DDBJ databases">
        <title>Phylogenetic relationships within the superfamily Trochoidea (Gastropoda: Vetigastropoda) based on mitogenomes.</title>
        <authorList>
            <person name="Uribe J.E."/>
            <person name="Williams S.T."/>
            <person name="Templado J."/>
            <person name="Abalde S."/>
            <person name="Zardoya R."/>
        </authorList>
    </citation>
    <scope>NUCLEOTIDE SEQUENCE</scope>
</reference>
<keyword evidence="8" id="KW-1278">Translocase</keyword>
<dbReference type="InterPro" id="IPR000260">
    <property type="entry name" value="NADH4_N"/>
</dbReference>
<keyword evidence="10 16" id="KW-1133">Transmembrane helix</keyword>
<evidence type="ECO:0000259" key="18">
    <source>
        <dbReference type="Pfam" id="PF01059"/>
    </source>
</evidence>
<evidence type="ECO:0000256" key="6">
    <source>
        <dbReference type="ARBA" id="ARBA00022660"/>
    </source>
</evidence>
<dbReference type="AlphaFoldDB" id="A0A2P0VPK8"/>
<dbReference type="Pfam" id="PF01059">
    <property type="entry name" value="Oxidored_q5_N"/>
    <property type="match status" value="1"/>
</dbReference>
<evidence type="ECO:0000256" key="8">
    <source>
        <dbReference type="ARBA" id="ARBA00022967"/>
    </source>
</evidence>
<keyword evidence="13 16" id="KW-0496">Mitochondrion</keyword>
<dbReference type="GO" id="GO:0048039">
    <property type="term" value="F:ubiquinone binding"/>
    <property type="evidence" value="ECO:0007669"/>
    <property type="project" value="TreeGrafter"/>
</dbReference>
<organism evidence="19">
    <name type="scientific">Calliostoma zizyphinum</name>
    <dbReference type="NCBI Taxonomy" id="155530"/>
    <lineage>
        <taxon>Eukaryota</taxon>
        <taxon>Metazoa</taxon>
        <taxon>Spiralia</taxon>
        <taxon>Lophotrochozoa</taxon>
        <taxon>Mollusca</taxon>
        <taxon>Gastropoda</taxon>
        <taxon>Vetigastropoda</taxon>
        <taxon>Trochida</taxon>
        <taxon>Trochoidea</taxon>
        <taxon>Calliostomatidae</taxon>
        <taxon>Calliostoma</taxon>
    </lineage>
</organism>
<evidence type="ECO:0000256" key="10">
    <source>
        <dbReference type="ARBA" id="ARBA00022989"/>
    </source>
</evidence>
<accession>A0A2P0VPK8</accession>
<keyword evidence="6 16" id="KW-0679">Respiratory chain</keyword>
<feature type="transmembrane region" description="Helical" evidence="16">
    <location>
        <begin position="52"/>
        <end position="75"/>
    </location>
</feature>
<dbReference type="EMBL" id="KY200880">
    <property type="protein sequence ID" value="AUI11293.1"/>
    <property type="molecule type" value="Genomic_DNA"/>
</dbReference>
<dbReference type="PANTHER" id="PTHR43507">
    <property type="entry name" value="NADH-UBIQUINONE OXIDOREDUCTASE CHAIN 4"/>
    <property type="match status" value="1"/>
</dbReference>
<feature type="transmembrane region" description="Helical" evidence="16">
    <location>
        <begin position="390"/>
        <end position="412"/>
    </location>
</feature>
<feature type="transmembrane region" description="Helical" evidence="16">
    <location>
        <begin position="286"/>
        <end position="305"/>
    </location>
</feature>
<evidence type="ECO:0000256" key="2">
    <source>
        <dbReference type="ARBA" id="ARBA00009025"/>
    </source>
</evidence>
<evidence type="ECO:0000256" key="16">
    <source>
        <dbReference type="RuleBase" id="RU003297"/>
    </source>
</evidence>
<dbReference type="GO" id="GO:0031966">
    <property type="term" value="C:mitochondrial membrane"/>
    <property type="evidence" value="ECO:0007669"/>
    <property type="project" value="UniProtKB-SubCell"/>
</dbReference>
<evidence type="ECO:0000256" key="12">
    <source>
        <dbReference type="ARBA" id="ARBA00023075"/>
    </source>
</evidence>
<comment type="subcellular location">
    <subcellularLocation>
        <location evidence="1 16">Mitochondrion membrane</location>
        <topology evidence="1 16">Multi-pass membrane protein</topology>
    </subcellularLocation>
</comment>
<feature type="transmembrane region" description="Helical" evidence="16">
    <location>
        <begin position="145"/>
        <end position="167"/>
    </location>
</feature>
<comment type="similarity">
    <text evidence="2 16">Belongs to the complex I subunit 4 family.</text>
</comment>
<dbReference type="GO" id="GO:0003954">
    <property type="term" value="F:NADH dehydrogenase activity"/>
    <property type="evidence" value="ECO:0007669"/>
    <property type="project" value="TreeGrafter"/>
</dbReference>
<dbReference type="GO" id="GO:0042773">
    <property type="term" value="P:ATP synthesis coupled electron transport"/>
    <property type="evidence" value="ECO:0007669"/>
    <property type="project" value="InterPro"/>
</dbReference>
<feature type="transmembrane region" description="Helical" evidence="16">
    <location>
        <begin position="87"/>
        <end position="106"/>
    </location>
</feature>
<keyword evidence="14 16" id="KW-0472">Membrane</keyword>
<evidence type="ECO:0000256" key="14">
    <source>
        <dbReference type="ARBA" id="ARBA00023136"/>
    </source>
</evidence>
<name>A0A2P0VPK8_9VEST</name>
<feature type="transmembrane region" description="Helical" evidence="16">
    <location>
        <begin position="424"/>
        <end position="444"/>
    </location>
</feature>
<protein>
    <recommendedName>
        <fullName evidence="4 16">NADH-ubiquinone oxidoreductase chain 4</fullName>
        <ecNumber evidence="3 16">7.1.1.2</ecNumber>
    </recommendedName>
</protein>
<evidence type="ECO:0000256" key="15">
    <source>
        <dbReference type="ARBA" id="ARBA00049551"/>
    </source>
</evidence>
<keyword evidence="12 16" id="KW-0830">Ubiquinone</keyword>
<geneLocation type="mitochondrion" evidence="19"/>
<dbReference type="InterPro" id="IPR003918">
    <property type="entry name" value="NADH_UbQ_OxRdtase"/>
</dbReference>
<gene>
    <name evidence="19" type="primary">nad4</name>
</gene>
<evidence type="ECO:0000256" key="1">
    <source>
        <dbReference type="ARBA" id="ARBA00004225"/>
    </source>
</evidence>
<dbReference type="EC" id="7.1.1.2" evidence="3 16"/>
<dbReference type="GO" id="GO:0015990">
    <property type="term" value="P:electron transport coupled proton transport"/>
    <property type="evidence" value="ECO:0007669"/>
    <property type="project" value="TreeGrafter"/>
</dbReference>